<accession>A0A177P787</accession>
<reference evidence="4" key="1">
    <citation type="submission" date="2016-03" db="EMBL/GenBank/DDBJ databases">
        <authorList>
            <person name="Heylen K."/>
            <person name="De Vos P."/>
            <person name="Vekeman B."/>
        </authorList>
    </citation>
    <scope>NUCLEOTIDE SEQUENCE [LARGE SCALE GENOMIC DNA]</scope>
    <source>
        <strain evidence="4">R-45383</strain>
    </source>
</reference>
<gene>
    <name evidence="3" type="ORF">A1355_19935</name>
</gene>
<organism evidence="3 4">
    <name type="scientific">Methylomonas koyamae</name>
    <dbReference type="NCBI Taxonomy" id="702114"/>
    <lineage>
        <taxon>Bacteria</taxon>
        <taxon>Pseudomonadati</taxon>
        <taxon>Pseudomonadota</taxon>
        <taxon>Gammaproteobacteria</taxon>
        <taxon>Methylococcales</taxon>
        <taxon>Methylococcaceae</taxon>
        <taxon>Methylomonas</taxon>
    </lineage>
</organism>
<evidence type="ECO:0000256" key="1">
    <source>
        <dbReference type="SAM" id="MobiDB-lite"/>
    </source>
</evidence>
<evidence type="ECO:0000256" key="2">
    <source>
        <dbReference type="SAM" id="Phobius"/>
    </source>
</evidence>
<keyword evidence="2" id="KW-0812">Transmembrane</keyword>
<comment type="caution">
    <text evidence="3">The sequence shown here is derived from an EMBL/GenBank/DDBJ whole genome shotgun (WGS) entry which is preliminary data.</text>
</comment>
<keyword evidence="4" id="KW-1185">Reference proteome</keyword>
<keyword evidence="2" id="KW-1133">Transmembrane helix</keyword>
<dbReference type="AlphaFoldDB" id="A0A177P787"/>
<feature type="transmembrane region" description="Helical" evidence="2">
    <location>
        <begin position="36"/>
        <end position="57"/>
    </location>
</feature>
<evidence type="ECO:0000313" key="3">
    <source>
        <dbReference type="EMBL" id="OAI25180.1"/>
    </source>
</evidence>
<dbReference type="RefSeq" id="WP_064025186.1">
    <property type="nucleotide sequence ID" value="NZ_LUUK01000040.1"/>
</dbReference>
<keyword evidence="2" id="KW-0472">Membrane</keyword>
<proteinExistence type="predicted"/>
<dbReference type="Proteomes" id="UP000077628">
    <property type="component" value="Unassembled WGS sequence"/>
</dbReference>
<dbReference type="EMBL" id="LUUK01000040">
    <property type="protein sequence ID" value="OAI25180.1"/>
    <property type="molecule type" value="Genomic_DNA"/>
</dbReference>
<name>A0A177P787_9GAMM</name>
<protein>
    <submittedName>
        <fullName evidence="3">Uncharacterized protein</fullName>
    </submittedName>
</protein>
<sequence>MSIQNQDDDQKRQQQAAKDGGPDIVRNRTHQRRCDASSYSGICYLMFPVAALTALWYCADIFLKRQETEIGDVVPAPMGSLHKLALSRIG</sequence>
<evidence type="ECO:0000313" key="4">
    <source>
        <dbReference type="Proteomes" id="UP000077628"/>
    </source>
</evidence>
<feature type="region of interest" description="Disordered" evidence="1">
    <location>
        <begin position="1"/>
        <end position="35"/>
    </location>
</feature>